<dbReference type="SUPFAM" id="SSF51735">
    <property type="entry name" value="NAD(P)-binding Rossmann-fold domains"/>
    <property type="match status" value="1"/>
</dbReference>
<sequence>MSPPTNHVLLILMPWDPDSAWVASLADASPGIEVHSFKIGYRDEKLPEEVPADLWARTTILFTWRSFPTLDMVPSLKMVQILSAGSDHIQGVPLFKEQTDIKFCTANGVHPPQMTEWVFATFLVSQHQIPQYLEHQRARHWELSQTDEDVEDAVGLRVGILGYGCIGRQCARVARSLGMEVYAYTFHERSTPESRRDESFTEPGLGDPEGIFPSRWFHGDEQLSEFLGSGLDLLVITLPLTDKTRKTISTDQFKLLGKKKAYLSNVGRGAIVDTEALMEALDQGLIRGAALDVTDPEPLPSNHRLWDYKNVIITPHVSGNSFSYNARVCKILRYNLERMSEGKELVNVVNKKLGY</sequence>
<dbReference type="GO" id="GO:0016491">
    <property type="term" value="F:oxidoreductase activity"/>
    <property type="evidence" value="ECO:0007669"/>
    <property type="project" value="UniProtKB-KW"/>
</dbReference>
<evidence type="ECO:0000259" key="3">
    <source>
        <dbReference type="Pfam" id="PF02826"/>
    </source>
</evidence>
<evidence type="ECO:0000256" key="1">
    <source>
        <dbReference type="ARBA" id="ARBA00023002"/>
    </source>
</evidence>
<dbReference type="Pfam" id="PF02826">
    <property type="entry name" value="2-Hacid_dh_C"/>
    <property type="match status" value="2"/>
</dbReference>
<dbReference type="CDD" id="cd12163">
    <property type="entry name" value="2-Hacid_dh_5"/>
    <property type="match status" value="1"/>
</dbReference>
<reference evidence="4 5" key="1">
    <citation type="journal article" date="2019" name="Mol. Biol. Evol.">
        <title>Blast fungal genomes show frequent chromosomal changes, gene gains and losses, and effector gene turnover.</title>
        <authorList>
            <person name="Gomez Luciano L.B."/>
            <person name="Jason Tsai I."/>
            <person name="Chuma I."/>
            <person name="Tosa Y."/>
            <person name="Chen Y.H."/>
            <person name="Li J.Y."/>
            <person name="Li M.Y."/>
            <person name="Jade Lu M.Y."/>
            <person name="Nakayashiki H."/>
            <person name="Li W.H."/>
        </authorList>
    </citation>
    <scope>NUCLEOTIDE SEQUENCE [LARGE SCALE GENOMIC DNA]</scope>
    <source>
        <strain evidence="4">MZ5-1-6</strain>
    </source>
</reference>
<keyword evidence="2" id="KW-0520">NAD</keyword>
<evidence type="ECO:0000313" key="5">
    <source>
        <dbReference type="Proteomes" id="UP000294847"/>
    </source>
</evidence>
<dbReference type="AlphaFoldDB" id="A0A4P7NLI6"/>
<dbReference type="PANTHER" id="PTHR43333">
    <property type="entry name" value="2-HACID_DH_C DOMAIN-CONTAINING PROTEIN"/>
    <property type="match status" value="1"/>
</dbReference>
<proteinExistence type="predicted"/>
<dbReference type="InterPro" id="IPR006140">
    <property type="entry name" value="D-isomer_DH_NAD-bd"/>
</dbReference>
<dbReference type="Proteomes" id="UP000294847">
    <property type="component" value="Chromosome 5"/>
</dbReference>
<dbReference type="InterPro" id="IPR029752">
    <property type="entry name" value="D-isomer_DH_CS1"/>
</dbReference>
<feature type="domain" description="D-isomer specific 2-hydroxyacid dehydrogenase NAD-binding" evidence="3">
    <location>
        <begin position="231"/>
        <end position="318"/>
    </location>
</feature>
<accession>A0A4P7NLI6</accession>
<gene>
    <name evidence="4" type="ORF">PoMZ_11918</name>
</gene>
<organism evidence="4 5">
    <name type="scientific">Pyricularia oryzae</name>
    <name type="common">Rice blast fungus</name>
    <name type="synonym">Magnaporthe oryzae</name>
    <dbReference type="NCBI Taxonomy" id="318829"/>
    <lineage>
        <taxon>Eukaryota</taxon>
        <taxon>Fungi</taxon>
        <taxon>Dikarya</taxon>
        <taxon>Ascomycota</taxon>
        <taxon>Pezizomycotina</taxon>
        <taxon>Sordariomycetes</taxon>
        <taxon>Sordariomycetidae</taxon>
        <taxon>Magnaporthales</taxon>
        <taxon>Pyriculariaceae</taxon>
        <taxon>Pyricularia</taxon>
    </lineage>
</organism>
<dbReference type="Gene3D" id="3.40.50.720">
    <property type="entry name" value="NAD(P)-binding Rossmann-like Domain"/>
    <property type="match status" value="2"/>
</dbReference>
<keyword evidence="1" id="KW-0560">Oxidoreductase</keyword>
<protein>
    <recommendedName>
        <fullName evidence="3">D-isomer specific 2-hydroxyacid dehydrogenase NAD-binding domain-containing protein</fullName>
    </recommendedName>
</protein>
<evidence type="ECO:0000313" key="4">
    <source>
        <dbReference type="EMBL" id="QBZ63027.1"/>
    </source>
</evidence>
<feature type="domain" description="D-isomer specific 2-hydroxyacid dehydrogenase NAD-binding" evidence="3">
    <location>
        <begin position="123"/>
        <end position="192"/>
    </location>
</feature>
<name>A0A4P7NLI6_PYROR</name>
<dbReference type="PANTHER" id="PTHR43333:SF1">
    <property type="entry name" value="D-ISOMER SPECIFIC 2-HYDROXYACID DEHYDROGENASE NAD-BINDING DOMAIN-CONTAINING PROTEIN"/>
    <property type="match status" value="1"/>
</dbReference>
<dbReference type="SUPFAM" id="SSF52283">
    <property type="entry name" value="Formate/glycerate dehydrogenase catalytic domain-like"/>
    <property type="match status" value="1"/>
</dbReference>
<dbReference type="PROSITE" id="PS00065">
    <property type="entry name" value="D_2_HYDROXYACID_DH_1"/>
    <property type="match status" value="1"/>
</dbReference>
<dbReference type="EMBL" id="CP034208">
    <property type="protein sequence ID" value="QBZ63027.1"/>
    <property type="molecule type" value="Genomic_DNA"/>
</dbReference>
<dbReference type="GO" id="GO:0051287">
    <property type="term" value="F:NAD binding"/>
    <property type="evidence" value="ECO:0007669"/>
    <property type="project" value="InterPro"/>
</dbReference>
<evidence type="ECO:0000256" key="2">
    <source>
        <dbReference type="ARBA" id="ARBA00023027"/>
    </source>
</evidence>
<dbReference type="InterPro" id="IPR036291">
    <property type="entry name" value="NAD(P)-bd_dom_sf"/>
</dbReference>